<protein>
    <submittedName>
        <fullName evidence="1">Uncharacterized protein</fullName>
    </submittedName>
</protein>
<sequence length="135" mass="15352">MPFALIRFRQTACRRGDFPTKFCKDLLRLTAYRLDEVNGDLLRVEDAFGSANRHRQPTGRDLLGHCPRLKTGLSFTQDTKSGVSNLLACPVHILSRREQLDREGAFDSKFQHHPSVVNAGGKMQVNAPKQPTRYW</sequence>
<evidence type="ECO:0000313" key="2">
    <source>
        <dbReference type="Proteomes" id="UP000299290"/>
    </source>
</evidence>
<name>A0A4D4K561_9ACTN</name>
<dbReference type="AlphaFoldDB" id="A0A4D4K561"/>
<evidence type="ECO:0000313" key="1">
    <source>
        <dbReference type="EMBL" id="GDY41487.1"/>
    </source>
</evidence>
<gene>
    <name evidence="1" type="ORF">SANT12839_023690</name>
</gene>
<organism evidence="1 2">
    <name type="scientific">Streptomyces antimycoticus</name>
    <dbReference type="NCBI Taxonomy" id="68175"/>
    <lineage>
        <taxon>Bacteria</taxon>
        <taxon>Bacillati</taxon>
        <taxon>Actinomycetota</taxon>
        <taxon>Actinomycetes</taxon>
        <taxon>Kitasatosporales</taxon>
        <taxon>Streptomycetaceae</taxon>
        <taxon>Streptomyces</taxon>
        <taxon>Streptomyces violaceusniger group</taxon>
    </lineage>
</organism>
<accession>A0A4D4K561</accession>
<proteinExistence type="predicted"/>
<comment type="caution">
    <text evidence="1">The sequence shown here is derived from an EMBL/GenBank/DDBJ whole genome shotgun (WGS) entry which is preliminary data.</text>
</comment>
<dbReference type="EMBL" id="BJHV01000001">
    <property type="protein sequence ID" value="GDY41487.1"/>
    <property type="molecule type" value="Genomic_DNA"/>
</dbReference>
<reference evidence="1 2" key="1">
    <citation type="journal article" date="2020" name="Int. J. Syst. Evol. Microbiol.">
        <title>Reclassification of Streptomyces castelarensis and Streptomyces sporoclivatus as later heterotypic synonyms of Streptomyces antimycoticus.</title>
        <authorList>
            <person name="Komaki H."/>
            <person name="Tamura T."/>
        </authorList>
    </citation>
    <scope>NUCLEOTIDE SEQUENCE [LARGE SCALE GENOMIC DNA]</scope>
    <source>
        <strain evidence="1 2">NBRC 12839</strain>
    </source>
</reference>
<dbReference type="Proteomes" id="UP000299290">
    <property type="component" value="Unassembled WGS sequence"/>
</dbReference>
<keyword evidence="2" id="KW-1185">Reference proteome</keyword>